<dbReference type="InterPro" id="IPR036736">
    <property type="entry name" value="ACP-like_sf"/>
</dbReference>
<sequence length="902" mass="96319">MPVRTAARGCRWCMPVVTPRSDDAGNGVPGSGRREVPRVGGTMPDRAADPAARSGIGPRGRGRISRRSACHRPGGTNKNRNRKRAPTVFPGTRNPAPSLARGLPGGVGDGAPTGPSTRNSVIPKVAGKDFRMLSLPAGSFRCKARMPKRRRASPPRFGPGAGSPAPRRNRRRHTPPPAGRARPGFPASPSFTARGTRGAVPLRAHAPVRMRWKHVEARRQDDFVGILRQHAGAAPDRTAFTFLEGELEVSDTLTYGELDRRAAALAARLREHLEPGDRALLLHPAGTDYVVAFYACLYARVIAVPLYTPQRRTVPTVEAIAEDCRATAVLTTSRNLSRRSLFADGSRPATIPWLTTDTGADEPGAPTVPMVDEGITPRTIAYLQYTSGSTSTPKGVVITHHNAVRQCAEAAAAWSFDADSRWVAWLPHFHDYGQIGSVMLPVFAGAASVMMAPATFVRRPLRWPRAISEYRGTHTGAPNFAYDLCVEAMEEAERSGTAPELDLSTLVIAGNGAEPVHLATLERFAEAYAPHGLDPAALCPSYGLAEATLRVTSTPYGGPVRSGTFATAVPGAPVMPSDDPRTRPLVAVGGVIGDTGIAVVDPKTRRRLPSGHVGEIWVTGPIVSPGYWERPEENERTFGAEIEGESGTAYLRTGDLGFVQDDALYVCGRIKDVVIVNGTNHYPQDLERTAEESHPAVRRGHTAAFGVTDGGTEFPVVVVETPRHDAASPREVAREVREAVWRAHDLIAGVLVTETGAVPVTTSGKVRRARAREEFLADALPVKARLDAVAPGASNEPTGTARPDRPTRSVPSAADALRGACLARVTEWLADELPAGTAVDPARSLADHGTSSLQLLELHGVLEDWSGGDLPPEVMWESESIDDLAARVAARMVGTGPKGADR</sequence>
<dbReference type="PROSITE" id="PS00455">
    <property type="entry name" value="AMP_BINDING"/>
    <property type="match status" value="1"/>
</dbReference>
<protein>
    <submittedName>
        <fullName evidence="9">AMP-binding protein</fullName>
    </submittedName>
</protein>
<reference evidence="10" key="1">
    <citation type="submission" date="2019-10" db="EMBL/GenBank/DDBJ databases">
        <title>Streptomyces sp. nov., a novel actinobacterium isolated from alkaline environment.</title>
        <authorList>
            <person name="Golinska P."/>
        </authorList>
    </citation>
    <scope>NUCLEOTIDE SEQUENCE [LARGE SCALE GENOMIC DNA]</scope>
    <source>
        <strain evidence="10">DSM 42108</strain>
    </source>
</reference>
<feature type="domain" description="Carrier" evidence="8">
    <location>
        <begin position="812"/>
        <end position="892"/>
    </location>
</feature>
<dbReference type="InterPro" id="IPR042099">
    <property type="entry name" value="ANL_N_sf"/>
</dbReference>
<dbReference type="AlphaFoldDB" id="A0A7W3T333"/>
<evidence type="ECO:0000256" key="4">
    <source>
        <dbReference type="ARBA" id="ARBA00022598"/>
    </source>
</evidence>
<keyword evidence="2" id="KW-0596">Phosphopantetheine</keyword>
<evidence type="ECO:0000256" key="5">
    <source>
        <dbReference type="ARBA" id="ARBA00022832"/>
    </source>
</evidence>
<dbReference type="Pfam" id="PF00501">
    <property type="entry name" value="AMP-binding"/>
    <property type="match status" value="1"/>
</dbReference>
<feature type="region of interest" description="Disordered" evidence="7">
    <location>
        <begin position="142"/>
        <end position="195"/>
    </location>
</feature>
<evidence type="ECO:0000313" key="9">
    <source>
        <dbReference type="EMBL" id="MBB0230013.1"/>
    </source>
</evidence>
<evidence type="ECO:0000313" key="10">
    <source>
        <dbReference type="Proteomes" id="UP000530234"/>
    </source>
</evidence>
<dbReference type="InterPro" id="IPR045851">
    <property type="entry name" value="AMP-bd_C_sf"/>
</dbReference>
<dbReference type="GO" id="GO:0071766">
    <property type="term" value="P:Actinobacterium-type cell wall biogenesis"/>
    <property type="evidence" value="ECO:0007669"/>
    <property type="project" value="UniProtKB-ARBA"/>
</dbReference>
<dbReference type="InterPro" id="IPR000873">
    <property type="entry name" value="AMP-dep_synth/lig_dom"/>
</dbReference>
<evidence type="ECO:0000256" key="3">
    <source>
        <dbReference type="ARBA" id="ARBA00022553"/>
    </source>
</evidence>
<keyword evidence="5" id="KW-0276">Fatty acid metabolism</keyword>
<keyword evidence="4" id="KW-0436">Ligase</keyword>
<keyword evidence="10" id="KW-1185">Reference proteome</keyword>
<dbReference type="InterPro" id="IPR020845">
    <property type="entry name" value="AMP-binding_CS"/>
</dbReference>
<dbReference type="Gene3D" id="1.10.1200.10">
    <property type="entry name" value="ACP-like"/>
    <property type="match status" value="1"/>
</dbReference>
<evidence type="ECO:0000256" key="2">
    <source>
        <dbReference type="ARBA" id="ARBA00022450"/>
    </source>
</evidence>
<dbReference type="CDD" id="cd05931">
    <property type="entry name" value="FAAL"/>
    <property type="match status" value="1"/>
</dbReference>
<dbReference type="Gene3D" id="3.30.300.30">
    <property type="match status" value="1"/>
</dbReference>
<evidence type="ECO:0000256" key="1">
    <source>
        <dbReference type="ARBA" id="ARBA00006432"/>
    </source>
</evidence>
<dbReference type="InterPro" id="IPR025110">
    <property type="entry name" value="AMP-bd_C"/>
</dbReference>
<feature type="compositionally biased region" description="Basic residues" evidence="7">
    <location>
        <begin position="60"/>
        <end position="70"/>
    </location>
</feature>
<comment type="caution">
    <text evidence="9">The sequence shown here is derived from an EMBL/GenBank/DDBJ whole genome shotgun (WGS) entry which is preliminary data.</text>
</comment>
<dbReference type="Gene3D" id="3.40.50.12780">
    <property type="entry name" value="N-terminal domain of ligase-like"/>
    <property type="match status" value="1"/>
</dbReference>
<proteinExistence type="inferred from homology"/>
<keyword evidence="6" id="KW-0443">Lipid metabolism</keyword>
<dbReference type="EMBL" id="VKHS01000204">
    <property type="protein sequence ID" value="MBB0230013.1"/>
    <property type="molecule type" value="Genomic_DNA"/>
</dbReference>
<dbReference type="PROSITE" id="PS50075">
    <property type="entry name" value="CARRIER"/>
    <property type="match status" value="1"/>
</dbReference>
<dbReference type="SUPFAM" id="SSF56801">
    <property type="entry name" value="Acetyl-CoA synthetase-like"/>
    <property type="match status" value="1"/>
</dbReference>
<keyword evidence="3" id="KW-0597">Phosphoprotein</keyword>
<comment type="similarity">
    <text evidence="1">Belongs to the ATP-dependent AMP-binding enzyme family.</text>
</comment>
<dbReference type="PANTHER" id="PTHR22754:SF32">
    <property type="entry name" value="DISCO-INTERACTING PROTEIN 2"/>
    <property type="match status" value="1"/>
</dbReference>
<dbReference type="PANTHER" id="PTHR22754">
    <property type="entry name" value="DISCO-INTERACTING PROTEIN 2 DIP2 -RELATED"/>
    <property type="match status" value="1"/>
</dbReference>
<dbReference type="GO" id="GO:0016874">
    <property type="term" value="F:ligase activity"/>
    <property type="evidence" value="ECO:0007669"/>
    <property type="project" value="UniProtKB-KW"/>
</dbReference>
<feature type="compositionally biased region" description="Basic residues" evidence="7">
    <location>
        <begin position="142"/>
        <end position="153"/>
    </location>
</feature>
<dbReference type="InterPro" id="IPR009081">
    <property type="entry name" value="PP-bd_ACP"/>
</dbReference>
<dbReference type="SMART" id="SM00823">
    <property type="entry name" value="PKS_PP"/>
    <property type="match status" value="1"/>
</dbReference>
<evidence type="ECO:0000259" key="8">
    <source>
        <dbReference type="PROSITE" id="PS50075"/>
    </source>
</evidence>
<dbReference type="GO" id="GO:0017000">
    <property type="term" value="P:antibiotic biosynthetic process"/>
    <property type="evidence" value="ECO:0007669"/>
    <property type="project" value="UniProtKB-ARBA"/>
</dbReference>
<feature type="region of interest" description="Disordered" evidence="7">
    <location>
        <begin position="789"/>
        <end position="813"/>
    </location>
</feature>
<dbReference type="GO" id="GO:0005886">
    <property type="term" value="C:plasma membrane"/>
    <property type="evidence" value="ECO:0007669"/>
    <property type="project" value="TreeGrafter"/>
</dbReference>
<name>A0A7W3T333_9ACTN</name>
<dbReference type="Pfam" id="PF23024">
    <property type="entry name" value="AMP-dom_DIP2-like"/>
    <property type="match status" value="1"/>
</dbReference>
<dbReference type="GO" id="GO:0006633">
    <property type="term" value="P:fatty acid biosynthetic process"/>
    <property type="evidence" value="ECO:0007669"/>
    <property type="project" value="TreeGrafter"/>
</dbReference>
<dbReference type="InterPro" id="IPR020806">
    <property type="entry name" value="PKS_PP-bd"/>
</dbReference>
<dbReference type="InterPro" id="IPR040097">
    <property type="entry name" value="FAAL/FAAC"/>
</dbReference>
<evidence type="ECO:0000256" key="6">
    <source>
        <dbReference type="ARBA" id="ARBA00023098"/>
    </source>
</evidence>
<dbReference type="SUPFAM" id="SSF47336">
    <property type="entry name" value="ACP-like"/>
    <property type="match status" value="1"/>
</dbReference>
<dbReference type="FunFam" id="3.40.50.12780:FF:000013">
    <property type="entry name" value="Long-chain-fatty-acid--AMP ligase FadD32"/>
    <property type="match status" value="1"/>
</dbReference>
<dbReference type="GO" id="GO:0031177">
    <property type="term" value="F:phosphopantetheine binding"/>
    <property type="evidence" value="ECO:0007669"/>
    <property type="project" value="InterPro"/>
</dbReference>
<evidence type="ECO:0000256" key="7">
    <source>
        <dbReference type="SAM" id="MobiDB-lite"/>
    </source>
</evidence>
<dbReference type="Pfam" id="PF00550">
    <property type="entry name" value="PP-binding"/>
    <property type="match status" value="1"/>
</dbReference>
<dbReference type="GO" id="GO:0070566">
    <property type="term" value="F:adenylyltransferase activity"/>
    <property type="evidence" value="ECO:0007669"/>
    <property type="project" value="TreeGrafter"/>
</dbReference>
<feature type="region of interest" description="Disordered" evidence="7">
    <location>
        <begin position="18"/>
        <end position="121"/>
    </location>
</feature>
<gene>
    <name evidence="9" type="ORF">FOE67_10905</name>
</gene>
<dbReference type="Proteomes" id="UP000530234">
    <property type="component" value="Unassembled WGS sequence"/>
</dbReference>
<organism evidence="9 10">
    <name type="scientific">Streptomyces calidiresistens</name>
    <dbReference type="NCBI Taxonomy" id="1485586"/>
    <lineage>
        <taxon>Bacteria</taxon>
        <taxon>Bacillati</taxon>
        <taxon>Actinomycetota</taxon>
        <taxon>Actinomycetes</taxon>
        <taxon>Kitasatosporales</taxon>
        <taxon>Streptomycetaceae</taxon>
        <taxon>Streptomyces</taxon>
    </lineage>
</organism>
<accession>A0A7W3T333</accession>